<dbReference type="Gene3D" id="2.60.40.10">
    <property type="entry name" value="Immunoglobulins"/>
    <property type="match status" value="2"/>
</dbReference>
<dbReference type="PANTHER" id="PTHR10075:SF100">
    <property type="entry name" value="FASCICLIN-2"/>
    <property type="match status" value="1"/>
</dbReference>
<name>A0AAN8JNU0_PATCE</name>
<dbReference type="InterPro" id="IPR013783">
    <property type="entry name" value="Ig-like_fold"/>
</dbReference>
<keyword evidence="1" id="KW-0393">Immunoglobulin domain</keyword>
<reference evidence="5 6" key="1">
    <citation type="submission" date="2024-01" db="EMBL/GenBank/DDBJ databases">
        <title>The genome of the rayed Mediterranean limpet Patella caerulea (Linnaeus, 1758).</title>
        <authorList>
            <person name="Anh-Thu Weber A."/>
            <person name="Halstead-Nussloch G."/>
        </authorList>
    </citation>
    <scope>NUCLEOTIDE SEQUENCE [LARGE SCALE GENOMIC DNA]</scope>
    <source>
        <strain evidence="5">AATW-2023a</strain>
        <tissue evidence="5">Whole specimen</tissue>
    </source>
</reference>
<dbReference type="PANTHER" id="PTHR10075">
    <property type="entry name" value="BASIGIN RELATED"/>
    <property type="match status" value="1"/>
</dbReference>
<dbReference type="Pfam" id="PF13927">
    <property type="entry name" value="Ig_3"/>
    <property type="match status" value="1"/>
</dbReference>
<comment type="caution">
    <text evidence="5">The sequence shown here is derived from an EMBL/GenBank/DDBJ whole genome shotgun (WGS) entry which is preliminary data.</text>
</comment>
<accession>A0AAN8JNU0</accession>
<dbReference type="GO" id="GO:0098632">
    <property type="term" value="F:cell-cell adhesion mediator activity"/>
    <property type="evidence" value="ECO:0007669"/>
    <property type="project" value="TreeGrafter"/>
</dbReference>
<organism evidence="5 6">
    <name type="scientific">Patella caerulea</name>
    <name type="common">Rayed Mediterranean limpet</name>
    <dbReference type="NCBI Taxonomy" id="87958"/>
    <lineage>
        <taxon>Eukaryota</taxon>
        <taxon>Metazoa</taxon>
        <taxon>Spiralia</taxon>
        <taxon>Lophotrochozoa</taxon>
        <taxon>Mollusca</taxon>
        <taxon>Gastropoda</taxon>
        <taxon>Patellogastropoda</taxon>
        <taxon>Patelloidea</taxon>
        <taxon>Patellidae</taxon>
        <taxon>Patella</taxon>
    </lineage>
</organism>
<evidence type="ECO:0000313" key="6">
    <source>
        <dbReference type="Proteomes" id="UP001347796"/>
    </source>
</evidence>
<dbReference type="CDD" id="cd00096">
    <property type="entry name" value="Ig"/>
    <property type="match status" value="1"/>
</dbReference>
<dbReference type="SMART" id="SM00409">
    <property type="entry name" value="IG"/>
    <property type="match status" value="3"/>
</dbReference>
<protein>
    <recommendedName>
        <fullName evidence="4">Ig-like domain-containing protein</fullName>
    </recommendedName>
</protein>
<dbReference type="GO" id="GO:0070593">
    <property type="term" value="P:dendrite self-avoidance"/>
    <property type="evidence" value="ECO:0007669"/>
    <property type="project" value="TreeGrafter"/>
</dbReference>
<feature type="domain" description="Ig-like" evidence="4">
    <location>
        <begin position="220"/>
        <end position="311"/>
    </location>
</feature>
<sequence>MENTLTFFLLATFLPYLTGDIHVEKIEIMPSGSPVWMLENEPFKIACEITMTIDDGSPQVHDITKNGFPIQQQGYTVTTTESVKDEKKILVHTVTKDVTYMEDEGRYTCQAGVKDDIKIIKVFTVYTQDTNITSGEDASIRCDPEPSIEQLKVVWYKFDQPVEAIPDLLPRLKLSDANHTLTIKDATAVDAGEYKCSIIFYDGTPIEQKFEKKAKMFGKPKILEEKSSVNGLKVMKNETLNLMCTVTGYPTPDVVWLKNGEIIKEQNIGEMMKAPFTLTHPIKNLSKSDMGEYSCSFENMMGRVTRSFVVDILGFEVNHGASVTSVFSTLISCFGVFLFLLLKAT</sequence>
<evidence type="ECO:0000259" key="4">
    <source>
        <dbReference type="PROSITE" id="PS50835"/>
    </source>
</evidence>
<evidence type="ECO:0000313" key="5">
    <source>
        <dbReference type="EMBL" id="KAK6179229.1"/>
    </source>
</evidence>
<keyword evidence="6" id="KW-1185">Reference proteome</keyword>
<evidence type="ECO:0000256" key="1">
    <source>
        <dbReference type="ARBA" id="ARBA00023319"/>
    </source>
</evidence>
<feature type="chain" id="PRO_5042983321" description="Ig-like domain-containing protein" evidence="3">
    <location>
        <begin position="20"/>
        <end position="345"/>
    </location>
</feature>
<dbReference type="FunFam" id="2.60.40.10:FF:000107">
    <property type="entry name" value="Myosin, light chain kinase a"/>
    <property type="match status" value="1"/>
</dbReference>
<keyword evidence="2" id="KW-0472">Membrane</keyword>
<dbReference type="AlphaFoldDB" id="A0AAN8JNU0"/>
<proteinExistence type="predicted"/>
<dbReference type="GO" id="GO:0007156">
    <property type="term" value="P:homophilic cell adhesion via plasma membrane adhesion molecules"/>
    <property type="evidence" value="ECO:0007669"/>
    <property type="project" value="TreeGrafter"/>
</dbReference>
<dbReference type="EMBL" id="JAZGQO010000008">
    <property type="protein sequence ID" value="KAK6179229.1"/>
    <property type="molecule type" value="Genomic_DNA"/>
</dbReference>
<dbReference type="InterPro" id="IPR013098">
    <property type="entry name" value="Ig_I-set"/>
</dbReference>
<dbReference type="InterPro" id="IPR007110">
    <property type="entry name" value="Ig-like_dom"/>
</dbReference>
<dbReference type="InterPro" id="IPR036179">
    <property type="entry name" value="Ig-like_dom_sf"/>
</dbReference>
<dbReference type="GO" id="GO:0030424">
    <property type="term" value="C:axon"/>
    <property type="evidence" value="ECO:0007669"/>
    <property type="project" value="TreeGrafter"/>
</dbReference>
<keyword evidence="2" id="KW-0812">Transmembrane</keyword>
<feature type="signal peptide" evidence="3">
    <location>
        <begin position="1"/>
        <end position="19"/>
    </location>
</feature>
<keyword evidence="2" id="KW-1133">Transmembrane helix</keyword>
<evidence type="ECO:0000256" key="3">
    <source>
        <dbReference type="SAM" id="SignalP"/>
    </source>
</evidence>
<dbReference type="SUPFAM" id="SSF48726">
    <property type="entry name" value="Immunoglobulin"/>
    <property type="match status" value="3"/>
</dbReference>
<dbReference type="Pfam" id="PF07679">
    <property type="entry name" value="I-set"/>
    <property type="match status" value="1"/>
</dbReference>
<feature type="domain" description="Ig-like" evidence="4">
    <location>
        <begin position="120"/>
        <end position="198"/>
    </location>
</feature>
<dbReference type="GO" id="GO:0007411">
    <property type="term" value="P:axon guidance"/>
    <property type="evidence" value="ECO:0007669"/>
    <property type="project" value="TreeGrafter"/>
</dbReference>
<dbReference type="Proteomes" id="UP001347796">
    <property type="component" value="Unassembled WGS sequence"/>
</dbReference>
<feature type="transmembrane region" description="Helical" evidence="2">
    <location>
        <begin position="321"/>
        <end position="342"/>
    </location>
</feature>
<dbReference type="SMART" id="SM00408">
    <property type="entry name" value="IGc2"/>
    <property type="match status" value="2"/>
</dbReference>
<gene>
    <name evidence="5" type="ORF">SNE40_011638</name>
</gene>
<dbReference type="GO" id="GO:0005886">
    <property type="term" value="C:plasma membrane"/>
    <property type="evidence" value="ECO:0007669"/>
    <property type="project" value="TreeGrafter"/>
</dbReference>
<evidence type="ECO:0000256" key="2">
    <source>
        <dbReference type="SAM" id="Phobius"/>
    </source>
</evidence>
<dbReference type="InterPro" id="IPR003598">
    <property type="entry name" value="Ig_sub2"/>
</dbReference>
<keyword evidence="3" id="KW-0732">Signal</keyword>
<dbReference type="InterPro" id="IPR003599">
    <property type="entry name" value="Ig_sub"/>
</dbReference>
<dbReference type="PROSITE" id="PS50835">
    <property type="entry name" value="IG_LIKE"/>
    <property type="match status" value="2"/>
</dbReference>